<dbReference type="GO" id="GO:0005886">
    <property type="term" value="C:plasma membrane"/>
    <property type="evidence" value="ECO:0007669"/>
    <property type="project" value="TreeGrafter"/>
</dbReference>
<protein>
    <submittedName>
        <fullName evidence="7">LHFPL tetraspan subfamily member 3 protein</fullName>
    </submittedName>
</protein>
<feature type="region of interest" description="Disordered" evidence="5">
    <location>
        <begin position="217"/>
        <end position="248"/>
    </location>
</feature>
<comment type="subcellular location">
    <subcellularLocation>
        <location evidence="1">Membrane</location>
        <topology evidence="1">Multi-pass membrane protein</topology>
    </subcellularLocation>
</comment>
<feature type="transmembrane region" description="Helical" evidence="6">
    <location>
        <begin position="178"/>
        <end position="201"/>
    </location>
</feature>
<comment type="caution">
    <text evidence="7">The sequence shown here is derived from an EMBL/GenBank/DDBJ whole genome shotgun (WGS) entry which is preliminary data.</text>
</comment>
<evidence type="ECO:0000256" key="1">
    <source>
        <dbReference type="ARBA" id="ARBA00004141"/>
    </source>
</evidence>
<dbReference type="Pfam" id="PF10242">
    <property type="entry name" value="L_HMGIC_fpl"/>
    <property type="match status" value="1"/>
</dbReference>
<gene>
    <name evidence="7" type="ORF">D4764_08G0000180</name>
</gene>
<feature type="transmembrane region" description="Helical" evidence="6">
    <location>
        <begin position="21"/>
        <end position="45"/>
    </location>
</feature>
<keyword evidence="8" id="KW-1185">Reference proteome</keyword>
<evidence type="ECO:0000256" key="5">
    <source>
        <dbReference type="SAM" id="MobiDB-lite"/>
    </source>
</evidence>
<keyword evidence="3 6" id="KW-1133">Transmembrane helix</keyword>
<evidence type="ECO:0000256" key="4">
    <source>
        <dbReference type="ARBA" id="ARBA00023136"/>
    </source>
</evidence>
<evidence type="ECO:0000313" key="7">
    <source>
        <dbReference type="EMBL" id="TWW56031.1"/>
    </source>
</evidence>
<dbReference type="InterPro" id="IPR019372">
    <property type="entry name" value="LHFPL"/>
</dbReference>
<organism evidence="7 8">
    <name type="scientific">Takifugu flavidus</name>
    <name type="common">sansaifugu</name>
    <dbReference type="NCBI Taxonomy" id="433684"/>
    <lineage>
        <taxon>Eukaryota</taxon>
        <taxon>Metazoa</taxon>
        <taxon>Chordata</taxon>
        <taxon>Craniata</taxon>
        <taxon>Vertebrata</taxon>
        <taxon>Euteleostomi</taxon>
        <taxon>Actinopterygii</taxon>
        <taxon>Neopterygii</taxon>
        <taxon>Teleostei</taxon>
        <taxon>Neoteleostei</taxon>
        <taxon>Acanthomorphata</taxon>
        <taxon>Eupercaria</taxon>
        <taxon>Tetraodontiformes</taxon>
        <taxon>Tetradontoidea</taxon>
        <taxon>Tetraodontidae</taxon>
        <taxon>Takifugu</taxon>
    </lineage>
</organism>
<sequence length="279" mass="30179">MAASPGLADLSRLYQTEFVRSARAVGVLWAVCTLCFAIIQVVVLVQPSWVGTTQGPMGLARPSGTLGLFEVCVESDWPVPDCRGGLSSLSPLPSFQSVAVLVGVSLWAVWTSVLCLCLFRFCSAATVYKICAWLQLTAGFCLALACLLFPDSWESPEMRSLCGESVGSFSPGNCSVHWAYILAVLGVLDAAILATLAFVLANRQDALLPPDAKEGENMWSRETRRKRKTASLHRVSSPSRLLPPPRCRGGNRTMKAQEVLEIRTAVPDFGLMFRSLGVP</sequence>
<keyword evidence="2 6" id="KW-0812">Transmembrane</keyword>
<name>A0A5C6MPA3_9TELE</name>
<proteinExistence type="predicted"/>
<dbReference type="Proteomes" id="UP000324091">
    <property type="component" value="Chromosome 8"/>
</dbReference>
<evidence type="ECO:0000256" key="3">
    <source>
        <dbReference type="ARBA" id="ARBA00022989"/>
    </source>
</evidence>
<reference evidence="7 8" key="1">
    <citation type="submission" date="2019-04" db="EMBL/GenBank/DDBJ databases">
        <title>Chromosome genome assembly for Takifugu flavidus.</title>
        <authorList>
            <person name="Xiao S."/>
        </authorList>
    </citation>
    <scope>NUCLEOTIDE SEQUENCE [LARGE SCALE GENOMIC DNA]</scope>
    <source>
        <strain evidence="7">HTHZ2018</strain>
        <tissue evidence="7">Muscle</tissue>
    </source>
</reference>
<dbReference type="PANTHER" id="PTHR12489:SF17">
    <property type="entry name" value="LHFPL TETRASPAN SUBFAMILY MEMBER 4B"/>
    <property type="match status" value="1"/>
</dbReference>
<dbReference type="EMBL" id="RHFK02000021">
    <property type="protein sequence ID" value="TWW56031.1"/>
    <property type="molecule type" value="Genomic_DNA"/>
</dbReference>
<evidence type="ECO:0000256" key="6">
    <source>
        <dbReference type="SAM" id="Phobius"/>
    </source>
</evidence>
<evidence type="ECO:0000313" key="8">
    <source>
        <dbReference type="Proteomes" id="UP000324091"/>
    </source>
</evidence>
<dbReference type="PANTHER" id="PTHR12489">
    <property type="entry name" value="LIPOMA HMGIC FUSION PARTNER-LIKE PROTEIN"/>
    <property type="match status" value="1"/>
</dbReference>
<evidence type="ECO:0000256" key="2">
    <source>
        <dbReference type="ARBA" id="ARBA00022692"/>
    </source>
</evidence>
<dbReference type="AlphaFoldDB" id="A0A5C6MPA3"/>
<accession>A0A5C6MPA3</accession>
<feature type="transmembrane region" description="Helical" evidence="6">
    <location>
        <begin position="131"/>
        <end position="150"/>
    </location>
</feature>
<feature type="transmembrane region" description="Helical" evidence="6">
    <location>
        <begin position="98"/>
        <end position="119"/>
    </location>
</feature>
<keyword evidence="4 6" id="KW-0472">Membrane</keyword>
<dbReference type="GO" id="GO:0007605">
    <property type="term" value="P:sensory perception of sound"/>
    <property type="evidence" value="ECO:0007669"/>
    <property type="project" value="TreeGrafter"/>
</dbReference>